<evidence type="ECO:0000313" key="2">
    <source>
        <dbReference type="Proteomes" id="UP000286510"/>
    </source>
</evidence>
<proteinExistence type="predicted"/>
<dbReference type="EMBL" id="QUTF01014704">
    <property type="protein sequence ID" value="RHZ11932.1"/>
    <property type="molecule type" value="Genomic_DNA"/>
</dbReference>
<evidence type="ECO:0000313" key="1">
    <source>
        <dbReference type="EMBL" id="RHZ11932.1"/>
    </source>
</evidence>
<protein>
    <submittedName>
        <fullName evidence="1">Uncharacterized protein</fullName>
    </submittedName>
</protein>
<comment type="caution">
    <text evidence="1">The sequence shown here is derived from an EMBL/GenBank/DDBJ whole genome shotgun (WGS) entry which is preliminary data.</text>
</comment>
<organism evidence="1 2">
    <name type="scientific">Aphanomyces astaci</name>
    <name type="common">Crayfish plague agent</name>
    <dbReference type="NCBI Taxonomy" id="112090"/>
    <lineage>
        <taxon>Eukaryota</taxon>
        <taxon>Sar</taxon>
        <taxon>Stramenopiles</taxon>
        <taxon>Oomycota</taxon>
        <taxon>Saprolegniomycetes</taxon>
        <taxon>Saprolegniales</taxon>
        <taxon>Verrucalvaceae</taxon>
        <taxon>Aphanomyces</taxon>
    </lineage>
</organism>
<reference evidence="1 2" key="1">
    <citation type="submission" date="2018-08" db="EMBL/GenBank/DDBJ databases">
        <title>Aphanomyces genome sequencing and annotation.</title>
        <authorList>
            <person name="Minardi D."/>
            <person name="Oidtmann B."/>
            <person name="Van Der Giezen M."/>
            <person name="Studholme D.J."/>
        </authorList>
    </citation>
    <scope>NUCLEOTIDE SEQUENCE [LARGE SCALE GENOMIC DNA]</scope>
    <source>
        <strain evidence="1 2">FDL457</strain>
    </source>
</reference>
<accession>A0A3R7A3S4</accession>
<name>A0A3R7A3S4_APHAT</name>
<gene>
    <name evidence="1" type="ORF">DYB26_008763</name>
</gene>
<sequence length="441" mass="50311">MWVDDADRSSGVTFKPRSHFTRAVSVLRIANRRGSRASSSEGMVEVVHATDGKDKRSMAGSPSVKRMASMRQRQMLDGVPRASVVPGVYHIPWIWKTFLIDAALERPTMQQDSWGRRELKRFILDILIEKIKLDELEIDEDVVSDLSVFVCDYLTTKLQNRSFQLQQLVNGLQKHIEDPRVSFFAAACGVKQLLRRGVLHSCLRSLSHLLFGELRIFRQDKRLQELVDGSCVVPVAAVEAAARSVFAQCLSSEEMDVVVHQIQFILAFNRFRGANQDFVGIDQFVKIVTTVTRHGVSVRDCRLIFYDTGKEMIDLNTILRLMQEYDLRISLSHPKVMLDEADFDCIRQCLGVSSVLSFEDEFKQLVACWTEVKPKIDKQMASLHQTDETKRDLAYHLQAVEDSLAYLRSGIDTPSINSTWETFRSSIARYFLHPSCTRELS</sequence>
<dbReference type="AlphaFoldDB" id="A0A3R7A3S4"/>
<dbReference type="VEuPathDB" id="FungiDB:H257_16562"/>
<dbReference type="Proteomes" id="UP000286510">
    <property type="component" value="Unassembled WGS sequence"/>
</dbReference>